<keyword evidence="1" id="KW-0472">Membrane</keyword>
<dbReference type="EMBL" id="RZUH01000017">
    <property type="protein sequence ID" value="KAA8825375.1"/>
    <property type="molecule type" value="Genomic_DNA"/>
</dbReference>
<dbReference type="AlphaFoldDB" id="A0A5M9ZGD6"/>
<evidence type="ECO:0000313" key="3">
    <source>
        <dbReference type="Proteomes" id="UP000410049"/>
    </source>
</evidence>
<accession>A0A5M9ZGD6</accession>
<gene>
    <name evidence="2" type="ORF">EMO91_12485</name>
</gene>
<sequence>MTRLIIMAAIMTALSLTLMAAAARFAPPRWRDPLTAAAGVPAMLSILALMVLTALTLGLGR</sequence>
<reference evidence="2 3" key="1">
    <citation type="journal article" date="2019" name="Syst. Appl. Microbiol.">
        <title>Characterization of Bifidobacterium species in feaces of the Egyptian fruit bat: Description of B. vespertilionis sp. nov. and B. rousetti sp. nov.</title>
        <authorList>
            <person name="Modesto M."/>
            <person name="Satti M."/>
            <person name="Watanabe K."/>
            <person name="Puglisi E."/>
            <person name="Morelli L."/>
            <person name="Huang C.-H."/>
            <person name="Liou J.-S."/>
            <person name="Miyashita M."/>
            <person name="Tamura T."/>
            <person name="Saito S."/>
            <person name="Mori K."/>
            <person name="Huang L."/>
            <person name="Sciavilla P."/>
            <person name="Sandri C."/>
            <person name="Spiezio C."/>
            <person name="Vitali F."/>
            <person name="Cavalieri D."/>
            <person name="Perpetuini G."/>
            <person name="Tofalo R."/>
            <person name="Bonetti A."/>
            <person name="Arita M."/>
            <person name="Mattarelli P."/>
        </authorList>
    </citation>
    <scope>NUCLEOTIDE SEQUENCE [LARGE SCALE GENOMIC DNA]</scope>
    <source>
        <strain evidence="2 3">RST17</strain>
    </source>
</reference>
<dbReference type="RefSeq" id="WP_150380212.1">
    <property type="nucleotide sequence ID" value="NZ_RZUH01000017.1"/>
</dbReference>
<organism evidence="2 3">
    <name type="scientific">Bifidobacterium myosotis</name>
    <dbReference type="NCBI Taxonomy" id="1630166"/>
    <lineage>
        <taxon>Bacteria</taxon>
        <taxon>Bacillati</taxon>
        <taxon>Actinomycetota</taxon>
        <taxon>Actinomycetes</taxon>
        <taxon>Bifidobacteriales</taxon>
        <taxon>Bifidobacteriaceae</taxon>
        <taxon>Bifidobacterium</taxon>
    </lineage>
</organism>
<evidence type="ECO:0000256" key="1">
    <source>
        <dbReference type="SAM" id="Phobius"/>
    </source>
</evidence>
<proteinExistence type="predicted"/>
<keyword evidence="1" id="KW-0812">Transmembrane</keyword>
<keyword evidence="1" id="KW-1133">Transmembrane helix</keyword>
<comment type="caution">
    <text evidence="2">The sequence shown here is derived from an EMBL/GenBank/DDBJ whole genome shotgun (WGS) entry which is preliminary data.</text>
</comment>
<protein>
    <submittedName>
        <fullName evidence="2">Uncharacterized protein</fullName>
    </submittedName>
</protein>
<name>A0A5M9ZGD6_9BIFI</name>
<feature type="transmembrane region" description="Helical" evidence="1">
    <location>
        <begin position="38"/>
        <end position="59"/>
    </location>
</feature>
<evidence type="ECO:0000313" key="2">
    <source>
        <dbReference type="EMBL" id="KAA8825375.1"/>
    </source>
</evidence>
<dbReference type="Proteomes" id="UP000410049">
    <property type="component" value="Unassembled WGS sequence"/>
</dbReference>